<sequence length="857" mass="93668">SVSAKKIFEIRNDMASAAVDTKWFKEYTGITDDAQVAALIEQTVTTTSASHHLYKCIEARRFVIPKVQTHPVYAEIRARFTEPDFRLLELGCCYGTDARKMLSDGLPPPHLTVSDLHGAYFDIGNTVLYADSDPLEHVGTWFGDLAAQDAAPAHFRNAFTVVSAQMILHVFSAQQCRDFLGTVLGVLKPGDGAVLFGTCVGAVGNPGEWGVVPTKGLPARVEATRFWHSAESLRALLEEIGFVRVSVEKYERPRAAGAVVSSDNGDSQTTHLAFSACFSRCQLGRPCIEINWADWTGGNKRPVAKEAEPAANPCIFSLRHIAHTGIPSHVTFARGSTGPQLTVASIEANTLAVLNPASGAIVWRQHFAENDALLFSKVVSAHGIILLIFRLDVVTVSFHEPTYAFHVRTWNQVNGFLVHDIEVASAANLNCARDKDICSKQIDVATSASFQSTVFAILPGGFAVKITDSKIEWQTAVNKGLIDQFSSIFVAAENIIVIGKNLETNLLNAEVLDSKDGRIQPASKPLLKLSEKGCFALGNDGAIICNVINGKAGIAAFVAGSEKVFWVNSEDIFSGHSENWYATKISQNQFAVTSGTQSVVVSTTVSESRIISVKAIHNFEIISRYDKSFFSATEGDKSLPFVARLHYGNPKEKGAILELISANGNDDASFWKIANFSKRGDIISIHLDTIYKDDEPTLRLFTIFEDGTVSLLQPSKNSKNGKNKLESKWTNDESLAHIVDAIFVNLPDEHLLSLANDELHESVADSEKLDILARYIKRWKSHIEAFQSFVSTLPDRFTAKPAVSISNNTVSVVPLHADRLGFRKLLILATTTGKLHAIETEFGRHVWTRWLGTGSGA</sequence>
<dbReference type="PANTHER" id="PTHR21573">
    <property type="entry name" value="ER MEMBRANE PROTEIN COMPLEX SUBUNIT 1"/>
    <property type="match status" value="1"/>
</dbReference>
<dbReference type="GO" id="GO:0034975">
    <property type="term" value="P:protein folding in endoplasmic reticulum"/>
    <property type="evidence" value="ECO:0007669"/>
    <property type="project" value="TreeGrafter"/>
</dbReference>
<name>A0AAD5SP39_9FUNG</name>
<feature type="non-terminal residue" evidence="2">
    <location>
        <position position="1"/>
    </location>
</feature>
<dbReference type="EMBL" id="JADGJH010003580">
    <property type="protein sequence ID" value="KAJ3090044.1"/>
    <property type="molecule type" value="Genomic_DNA"/>
</dbReference>
<reference evidence="2" key="1">
    <citation type="submission" date="2020-05" db="EMBL/GenBank/DDBJ databases">
        <title>Phylogenomic resolution of chytrid fungi.</title>
        <authorList>
            <person name="Stajich J.E."/>
            <person name="Amses K."/>
            <person name="Simmons R."/>
            <person name="Seto K."/>
            <person name="Myers J."/>
            <person name="Bonds A."/>
            <person name="Quandt C.A."/>
            <person name="Barry K."/>
            <person name="Liu P."/>
            <person name="Grigoriev I."/>
            <person name="Longcore J.E."/>
            <person name="James T.Y."/>
        </authorList>
    </citation>
    <scope>NUCLEOTIDE SEQUENCE</scope>
    <source>
        <strain evidence="2">JEL0513</strain>
    </source>
</reference>
<feature type="non-terminal residue" evidence="2">
    <location>
        <position position="857"/>
    </location>
</feature>
<evidence type="ECO:0000259" key="1">
    <source>
        <dbReference type="Pfam" id="PF25293"/>
    </source>
</evidence>
<protein>
    <recommendedName>
        <fullName evidence="1">EMC1 first beta-propeller domain-containing protein</fullName>
    </recommendedName>
</protein>
<dbReference type="InterPro" id="IPR011047">
    <property type="entry name" value="Quinoprotein_ADH-like_sf"/>
</dbReference>
<accession>A0AAD5SP39</accession>
<dbReference type="Proteomes" id="UP001211907">
    <property type="component" value="Unassembled WGS sequence"/>
</dbReference>
<dbReference type="InterPro" id="IPR026895">
    <property type="entry name" value="EMC1"/>
</dbReference>
<dbReference type="Pfam" id="PF25293">
    <property type="entry name" value="Beta-prop_EMC1_N"/>
    <property type="match status" value="1"/>
</dbReference>
<dbReference type="InterPro" id="IPR029063">
    <property type="entry name" value="SAM-dependent_MTases_sf"/>
</dbReference>
<dbReference type="SUPFAM" id="SSF53335">
    <property type="entry name" value="S-adenosyl-L-methionine-dependent methyltransferases"/>
    <property type="match status" value="1"/>
</dbReference>
<dbReference type="PANTHER" id="PTHR21573:SF0">
    <property type="entry name" value="ER MEMBRANE PROTEIN COMPLEX SUBUNIT 1"/>
    <property type="match status" value="1"/>
</dbReference>
<organism evidence="2 3">
    <name type="scientific">Physocladia obscura</name>
    <dbReference type="NCBI Taxonomy" id="109957"/>
    <lineage>
        <taxon>Eukaryota</taxon>
        <taxon>Fungi</taxon>
        <taxon>Fungi incertae sedis</taxon>
        <taxon>Chytridiomycota</taxon>
        <taxon>Chytridiomycota incertae sedis</taxon>
        <taxon>Chytridiomycetes</taxon>
        <taxon>Chytridiales</taxon>
        <taxon>Chytriomycetaceae</taxon>
        <taxon>Physocladia</taxon>
    </lineage>
</organism>
<evidence type="ECO:0000313" key="2">
    <source>
        <dbReference type="EMBL" id="KAJ3090044.1"/>
    </source>
</evidence>
<comment type="caution">
    <text evidence="2">The sequence shown here is derived from an EMBL/GenBank/DDBJ whole genome shotgun (WGS) entry which is preliminary data.</text>
</comment>
<evidence type="ECO:0000313" key="3">
    <source>
        <dbReference type="Proteomes" id="UP001211907"/>
    </source>
</evidence>
<dbReference type="InterPro" id="IPR058545">
    <property type="entry name" value="Beta-prop_EMC1_1st"/>
</dbReference>
<gene>
    <name evidence="2" type="ORF">HK100_007571</name>
</gene>
<dbReference type="SUPFAM" id="SSF50998">
    <property type="entry name" value="Quinoprotein alcohol dehydrogenase-like"/>
    <property type="match status" value="1"/>
</dbReference>
<dbReference type="GO" id="GO:0072546">
    <property type="term" value="C:EMC complex"/>
    <property type="evidence" value="ECO:0007669"/>
    <property type="project" value="InterPro"/>
</dbReference>
<dbReference type="Gene3D" id="3.40.50.150">
    <property type="entry name" value="Vaccinia Virus protein VP39"/>
    <property type="match status" value="1"/>
</dbReference>
<keyword evidence="3" id="KW-1185">Reference proteome</keyword>
<dbReference type="AlphaFoldDB" id="A0AAD5SP39"/>
<proteinExistence type="predicted"/>
<feature type="domain" description="EMC1 first beta-propeller" evidence="1">
    <location>
        <begin position="325"/>
        <end position="716"/>
    </location>
</feature>